<dbReference type="Proteomes" id="UP000238479">
    <property type="component" value="Chromosome 6"/>
</dbReference>
<dbReference type="GO" id="GO:0000978">
    <property type="term" value="F:RNA polymerase II cis-regulatory region sequence-specific DNA binding"/>
    <property type="evidence" value="ECO:0007669"/>
    <property type="project" value="TreeGrafter"/>
</dbReference>
<evidence type="ECO:0000256" key="2">
    <source>
        <dbReference type="ARBA" id="ARBA00010410"/>
    </source>
</evidence>
<dbReference type="GO" id="GO:0005634">
    <property type="term" value="C:nucleus"/>
    <property type="evidence" value="ECO:0007669"/>
    <property type="project" value="UniProtKB-SubCell"/>
</dbReference>
<keyword evidence="4" id="KW-0238">DNA-binding</keyword>
<dbReference type="GO" id="GO:0019185">
    <property type="term" value="C:snRNA-activating protein complex"/>
    <property type="evidence" value="ECO:0007669"/>
    <property type="project" value="TreeGrafter"/>
</dbReference>
<keyword evidence="8" id="KW-1185">Reference proteome</keyword>
<name>A0A2P6PR22_ROSCH</name>
<keyword evidence="3" id="KW-0805">Transcription regulation</keyword>
<proteinExistence type="inferred from homology"/>
<dbReference type="PANTHER" id="PTHR13421:SF16">
    <property type="entry name" value="SNRNA-ACTIVATING PROTEIN COMPLEX SUBUNIT 3"/>
    <property type="match status" value="1"/>
</dbReference>
<dbReference type="EMBL" id="PDCK01000044">
    <property type="protein sequence ID" value="PRQ24389.1"/>
    <property type="molecule type" value="Genomic_DNA"/>
</dbReference>
<protein>
    <submittedName>
        <fullName evidence="7">Putative snRNA-activating protein complex, subunit 3</fullName>
    </submittedName>
</protein>
<dbReference type="GO" id="GO:0003681">
    <property type="term" value="F:bent DNA binding"/>
    <property type="evidence" value="ECO:0007669"/>
    <property type="project" value="TreeGrafter"/>
</dbReference>
<comment type="subcellular location">
    <subcellularLocation>
        <location evidence="1">Nucleus</location>
    </subcellularLocation>
</comment>
<comment type="similarity">
    <text evidence="2">Belongs to the SNAPC3/SRD2 family.</text>
</comment>
<dbReference type="GO" id="GO:0042795">
    <property type="term" value="P:snRNA transcription by RNA polymerase II"/>
    <property type="evidence" value="ECO:0007669"/>
    <property type="project" value="TreeGrafter"/>
</dbReference>
<dbReference type="GO" id="GO:0001006">
    <property type="term" value="F:RNA polymerase III type 3 promoter sequence-specific DNA binding"/>
    <property type="evidence" value="ECO:0007669"/>
    <property type="project" value="TreeGrafter"/>
</dbReference>
<dbReference type="GO" id="GO:0001046">
    <property type="term" value="F:core promoter sequence-specific DNA binding"/>
    <property type="evidence" value="ECO:0007669"/>
    <property type="project" value="TreeGrafter"/>
</dbReference>
<dbReference type="InterPro" id="IPR022042">
    <property type="entry name" value="snRNA-activating_su3"/>
</dbReference>
<dbReference type="GO" id="GO:0042796">
    <property type="term" value="P:snRNA transcription by RNA polymerase III"/>
    <property type="evidence" value="ECO:0007669"/>
    <property type="project" value="TreeGrafter"/>
</dbReference>
<sequence length="69" mass="8367">MIRDIRLLHPEEIQNRAAYQLLLFQLKLHVQKYKVCRMYSATKLTVNDNWIAENPCYFSDNCYFRINVI</sequence>
<dbReference type="STRING" id="74649.A0A2P6PR22"/>
<comment type="caution">
    <text evidence="7">The sequence shown here is derived from an EMBL/GenBank/DDBJ whole genome shotgun (WGS) entry which is preliminary data.</text>
</comment>
<dbReference type="Pfam" id="PF12251">
    <property type="entry name" value="SNAPC3"/>
    <property type="match status" value="1"/>
</dbReference>
<evidence type="ECO:0000256" key="5">
    <source>
        <dbReference type="ARBA" id="ARBA00023163"/>
    </source>
</evidence>
<dbReference type="Gramene" id="PRQ24389">
    <property type="protein sequence ID" value="PRQ24389"/>
    <property type="gene ID" value="RchiOBHm_Chr6g0271891"/>
</dbReference>
<evidence type="ECO:0000256" key="3">
    <source>
        <dbReference type="ARBA" id="ARBA00023015"/>
    </source>
</evidence>
<evidence type="ECO:0000256" key="4">
    <source>
        <dbReference type="ARBA" id="ARBA00023125"/>
    </source>
</evidence>
<evidence type="ECO:0000313" key="7">
    <source>
        <dbReference type="EMBL" id="PRQ24389.1"/>
    </source>
</evidence>
<organism evidence="7 8">
    <name type="scientific">Rosa chinensis</name>
    <name type="common">China rose</name>
    <dbReference type="NCBI Taxonomy" id="74649"/>
    <lineage>
        <taxon>Eukaryota</taxon>
        <taxon>Viridiplantae</taxon>
        <taxon>Streptophyta</taxon>
        <taxon>Embryophyta</taxon>
        <taxon>Tracheophyta</taxon>
        <taxon>Spermatophyta</taxon>
        <taxon>Magnoliopsida</taxon>
        <taxon>eudicotyledons</taxon>
        <taxon>Gunneridae</taxon>
        <taxon>Pentapetalae</taxon>
        <taxon>rosids</taxon>
        <taxon>fabids</taxon>
        <taxon>Rosales</taxon>
        <taxon>Rosaceae</taxon>
        <taxon>Rosoideae</taxon>
        <taxon>Rosoideae incertae sedis</taxon>
        <taxon>Rosa</taxon>
    </lineage>
</organism>
<reference evidence="7 8" key="1">
    <citation type="journal article" date="2018" name="Nat. Genet.">
        <title>The Rosa genome provides new insights in the design of modern roses.</title>
        <authorList>
            <person name="Bendahmane M."/>
        </authorList>
    </citation>
    <scope>NUCLEOTIDE SEQUENCE [LARGE SCALE GENOMIC DNA]</scope>
    <source>
        <strain evidence="8">cv. Old Blush</strain>
    </source>
</reference>
<dbReference type="AlphaFoldDB" id="A0A2P6PR22"/>
<evidence type="ECO:0000256" key="1">
    <source>
        <dbReference type="ARBA" id="ARBA00004123"/>
    </source>
</evidence>
<dbReference type="PANTHER" id="PTHR13421">
    <property type="entry name" value="SNRNA-ACTIVATING PROTEIN COMPLEX SUBUNIT 3"/>
    <property type="match status" value="1"/>
</dbReference>
<gene>
    <name evidence="7" type="ORF">RchiOBHm_Chr6g0271891</name>
</gene>
<evidence type="ECO:0000256" key="6">
    <source>
        <dbReference type="ARBA" id="ARBA00023242"/>
    </source>
</evidence>
<keyword evidence="5" id="KW-0804">Transcription</keyword>
<keyword evidence="6" id="KW-0539">Nucleus</keyword>
<evidence type="ECO:0000313" key="8">
    <source>
        <dbReference type="Proteomes" id="UP000238479"/>
    </source>
</evidence>
<accession>A0A2P6PR22</accession>